<protein>
    <submittedName>
        <fullName evidence="1">Dual 3',5'-cyclic-AMP and-GMP phosphodiesterase 11</fullName>
    </submittedName>
</protein>
<evidence type="ECO:0000313" key="2">
    <source>
        <dbReference type="Proteomes" id="UP000887159"/>
    </source>
</evidence>
<organism evidence="1 2">
    <name type="scientific">Trichonephila clavipes</name>
    <name type="common">Golden silk orbweaver</name>
    <name type="synonym">Nephila clavipes</name>
    <dbReference type="NCBI Taxonomy" id="2585209"/>
    <lineage>
        <taxon>Eukaryota</taxon>
        <taxon>Metazoa</taxon>
        <taxon>Ecdysozoa</taxon>
        <taxon>Arthropoda</taxon>
        <taxon>Chelicerata</taxon>
        <taxon>Arachnida</taxon>
        <taxon>Araneae</taxon>
        <taxon>Araneomorphae</taxon>
        <taxon>Entelegynae</taxon>
        <taxon>Araneoidea</taxon>
        <taxon>Nephilidae</taxon>
        <taxon>Trichonephila</taxon>
    </lineage>
</organism>
<dbReference type="Proteomes" id="UP000887159">
    <property type="component" value="Unassembled WGS sequence"/>
</dbReference>
<comment type="caution">
    <text evidence="1">The sequence shown here is derived from an EMBL/GenBank/DDBJ whole genome shotgun (WGS) entry which is preliminary data.</text>
</comment>
<dbReference type="PANTHER" id="PTHR47331">
    <property type="entry name" value="PHD-TYPE DOMAIN-CONTAINING PROTEIN"/>
    <property type="match status" value="1"/>
</dbReference>
<proteinExistence type="predicted"/>
<sequence>MFYPVVETCLPVEILKAWDRYRLNREVKEEDPVLTKEKVPENLMSFLRHEVEVSLLDQPKIFSTLPRIRDENLLAELASRGIKLTDVGRDTPPIRILLGADTTFSNKTFIERKYLRSLYDDILRQWQKEGIIEAIPKTEVSKPGHFLPHRPVIKSSSATTKVRPVFDASFKRPEYASLKECLSVGPSLSKQIPPLLLRFRTGAIGVTADIKQAFLQLPVKPEDPEFQLESLQQTIEKLKKGFYVDNLTISVENQEELVKFKTQTMEIRTAATFELRCWFHTGAQDQESQNVLDLKWDTETDELYCVSPETDIGFNENIFKRKLLSIVNKDWRFVPGDLNPADLPSRSCDWSQLFRSQWCKGPKWLYESPECWPYTEITLPQEALLERRKSVAVNLTIDTNDNFGNRFLYISSYPKIIHMTAWVLRFCHYLKANSHKLRKELTFQEIQMAEEAVIRIIKAEWSSEMQEKYSKIIHFYEENKILKVRSRLILEEDAEDFVRPTILLLLEDS</sequence>
<dbReference type="InterPro" id="IPR043502">
    <property type="entry name" value="DNA/RNA_pol_sf"/>
</dbReference>
<evidence type="ECO:0000313" key="1">
    <source>
        <dbReference type="EMBL" id="GFX92542.1"/>
    </source>
</evidence>
<keyword evidence="2" id="KW-1185">Reference proteome</keyword>
<reference evidence="1" key="1">
    <citation type="submission" date="2020-08" db="EMBL/GenBank/DDBJ databases">
        <title>Multicomponent nature underlies the extraordinary mechanical properties of spider dragline silk.</title>
        <authorList>
            <person name="Kono N."/>
            <person name="Nakamura H."/>
            <person name="Mori M."/>
            <person name="Yoshida Y."/>
            <person name="Ohtoshi R."/>
            <person name="Malay A.D."/>
            <person name="Moran D.A.P."/>
            <person name="Tomita M."/>
            <person name="Numata K."/>
            <person name="Arakawa K."/>
        </authorList>
    </citation>
    <scope>NUCLEOTIDE SEQUENCE</scope>
</reference>
<gene>
    <name evidence="1" type="primary">Pde11_0</name>
    <name evidence="1" type="ORF">TNCV_2520011</name>
</gene>
<dbReference type="EMBL" id="BMAU01021149">
    <property type="protein sequence ID" value="GFX92542.1"/>
    <property type="molecule type" value="Genomic_DNA"/>
</dbReference>
<name>A0A8X6RH97_TRICX</name>
<dbReference type="SUPFAM" id="SSF56672">
    <property type="entry name" value="DNA/RNA polymerases"/>
    <property type="match status" value="1"/>
</dbReference>
<dbReference type="GO" id="GO:0071897">
    <property type="term" value="P:DNA biosynthetic process"/>
    <property type="evidence" value="ECO:0007669"/>
    <property type="project" value="UniProtKB-ARBA"/>
</dbReference>
<dbReference type="AlphaFoldDB" id="A0A8X6RH97"/>
<accession>A0A8X6RH97</accession>